<protein>
    <submittedName>
        <fullName evidence="3">T9SS type A sorting domain-containing protein</fullName>
    </submittedName>
</protein>
<organism evidence="3 4">
    <name type="scientific">candidate division TA06 bacterium</name>
    <dbReference type="NCBI Taxonomy" id="2250710"/>
    <lineage>
        <taxon>Bacteria</taxon>
        <taxon>Bacteria division TA06</taxon>
    </lineage>
</organism>
<dbReference type="InterPro" id="IPR025965">
    <property type="entry name" value="FlgD/Vpr_Ig-like"/>
</dbReference>
<evidence type="ECO:0000313" key="4">
    <source>
        <dbReference type="Proteomes" id="UP000315534"/>
    </source>
</evidence>
<dbReference type="InterPro" id="IPR026444">
    <property type="entry name" value="Secre_tail"/>
</dbReference>
<comment type="caution">
    <text evidence="3">The sequence shown here is derived from an EMBL/GenBank/DDBJ whole genome shotgun (WGS) entry which is preliminary data.</text>
</comment>
<dbReference type="Pfam" id="PF13860">
    <property type="entry name" value="FlgD_ig"/>
    <property type="match status" value="1"/>
</dbReference>
<dbReference type="SUPFAM" id="SSF49344">
    <property type="entry name" value="CBD9-like"/>
    <property type="match status" value="1"/>
</dbReference>
<dbReference type="NCBIfam" id="TIGR04183">
    <property type="entry name" value="Por_Secre_tail"/>
    <property type="match status" value="1"/>
</dbReference>
<name>A0A523XHQ9_UNCT6</name>
<feature type="non-terminal residue" evidence="3">
    <location>
        <position position="1"/>
    </location>
</feature>
<dbReference type="EMBL" id="SOIP01000460">
    <property type="protein sequence ID" value="TET78816.1"/>
    <property type="molecule type" value="Genomic_DNA"/>
</dbReference>
<dbReference type="AlphaFoldDB" id="A0A523XHQ9"/>
<evidence type="ECO:0000259" key="2">
    <source>
        <dbReference type="Pfam" id="PF13860"/>
    </source>
</evidence>
<dbReference type="Proteomes" id="UP000315534">
    <property type="component" value="Unassembled WGS sequence"/>
</dbReference>
<reference evidence="3 4" key="1">
    <citation type="submission" date="2019-03" db="EMBL/GenBank/DDBJ databases">
        <title>Metabolic potential of uncultured bacteria and archaea associated with petroleum seepage in deep-sea sediments.</title>
        <authorList>
            <person name="Dong X."/>
            <person name="Hubert C."/>
        </authorList>
    </citation>
    <scope>NUCLEOTIDE SEQUENCE [LARGE SCALE GENOMIC DNA]</scope>
    <source>
        <strain evidence="3">E29_bin36</strain>
    </source>
</reference>
<dbReference type="Gene3D" id="2.60.40.4070">
    <property type="match status" value="1"/>
</dbReference>
<gene>
    <name evidence="3" type="ORF">E3J38_07985</name>
</gene>
<evidence type="ECO:0000313" key="3">
    <source>
        <dbReference type="EMBL" id="TET78816.1"/>
    </source>
</evidence>
<evidence type="ECO:0000256" key="1">
    <source>
        <dbReference type="SAM" id="MobiDB-lite"/>
    </source>
</evidence>
<feature type="compositionally biased region" description="Polar residues" evidence="1">
    <location>
        <begin position="1"/>
        <end position="10"/>
    </location>
</feature>
<feature type="domain" description="FlgD/Vpr Ig-like" evidence="2">
    <location>
        <begin position="288"/>
        <end position="334"/>
    </location>
</feature>
<sequence>AWTPGPSGSNYDGPRYTNLGSDEVPGNDTLMGMTFAFDAAILPILSPWATSAPAIDGVISVGEWDDAIRLDVSDVLGMPDGFDLPGSAILYVKNDSSNLYMACDAPPDPSATDWDQVGLYFDDNHDGAWPSASDSSEGNLWYQQFATGDVVDWRWIWGAGPDSFGTPRTVPFPFQCTPTSGNMQYEMTCPIGALGEELNAAPGDSVGFFLYGMDVGANARLGWWPYDVDATTGWSDPSVYGDLVLGDAPVGVEETHVRNRDRLSILLTAKPNPVTSAADILYQIPDRSKVSLTIYDVTGSVVRTLVNTTEDAGQHHVTWDGKDNAGFDVSTGPYFCLLSAGNETATGKLILLR</sequence>
<accession>A0A523XHQ9</accession>
<feature type="region of interest" description="Disordered" evidence="1">
    <location>
        <begin position="1"/>
        <end position="22"/>
    </location>
</feature>
<proteinExistence type="predicted"/>